<proteinExistence type="predicted"/>
<dbReference type="RefSeq" id="WP_271429090.1">
    <property type="nucleotide sequence ID" value="NZ_JAQIPB010000007.1"/>
</dbReference>
<organism evidence="3 4">
    <name type="scientific">Xenophilus arseniciresistens</name>
    <dbReference type="NCBI Taxonomy" id="1283306"/>
    <lineage>
        <taxon>Bacteria</taxon>
        <taxon>Pseudomonadati</taxon>
        <taxon>Pseudomonadota</taxon>
        <taxon>Betaproteobacteria</taxon>
        <taxon>Burkholderiales</taxon>
        <taxon>Comamonadaceae</taxon>
        <taxon>Xenophilus</taxon>
    </lineage>
</organism>
<feature type="compositionally biased region" description="Basic and acidic residues" evidence="2">
    <location>
        <begin position="159"/>
        <end position="190"/>
    </location>
</feature>
<name>A0AAE3N891_9BURK</name>
<dbReference type="EMBL" id="JAQIPB010000007">
    <property type="protein sequence ID" value="MDA7417855.1"/>
    <property type="molecule type" value="Genomic_DNA"/>
</dbReference>
<dbReference type="SUPFAM" id="SSF46565">
    <property type="entry name" value="Chaperone J-domain"/>
    <property type="match status" value="1"/>
</dbReference>
<feature type="region of interest" description="Disordered" evidence="2">
    <location>
        <begin position="1"/>
        <end position="21"/>
    </location>
</feature>
<comment type="caution">
    <text evidence="3">The sequence shown here is derived from an EMBL/GenBank/DDBJ whole genome shotgun (WGS) entry which is preliminary data.</text>
</comment>
<sequence length="348" mass="39708">MPDAPARRLHLDPADDGAAPPSAEQQRFARLHEEIAAQRALLAQWQGAIDSYEQRYLQDYLPVHAQYRAQHVALLDFLDHAASGGMRLGRTDAQALHALIAQIAQSLLPGEDDAARRRHLTAVHERYAPADEAAPEENIDDDTEALLDRMEAELDAARAKAAAAREKRRAERQRKGTTREQQAHRQKEEVVQATQSVRAVYRQLVSALHPDREPDEKERQRKTALMQRVNEAYAANRLLDLLQLQLEIAQIDAAHLQGLADAKLVHYNELLAGQLRELKQELRTVEADFKARHGLNPHGKLRPELLADRLRHEITKINNALRELQREQRMLEDPEVFKRWVKAQRQMG</sequence>
<dbReference type="InterPro" id="IPR036869">
    <property type="entry name" value="J_dom_sf"/>
</dbReference>
<evidence type="ECO:0000256" key="2">
    <source>
        <dbReference type="SAM" id="MobiDB-lite"/>
    </source>
</evidence>
<accession>A0AAE3N891</accession>
<keyword evidence="4" id="KW-1185">Reference proteome</keyword>
<feature type="region of interest" description="Disordered" evidence="2">
    <location>
        <begin position="159"/>
        <end position="191"/>
    </location>
</feature>
<reference evidence="3" key="1">
    <citation type="submission" date="2023-01" db="EMBL/GenBank/DDBJ databases">
        <title>Xenophilus mangrovi sp. nov., isolated from soil of Mangrove nature reserve.</title>
        <authorList>
            <person name="Xu S."/>
            <person name="Liu Z."/>
            <person name="Xu Y."/>
        </authorList>
    </citation>
    <scope>NUCLEOTIDE SEQUENCE</scope>
    <source>
        <strain evidence="3">YW8</strain>
    </source>
</reference>
<dbReference type="AlphaFoldDB" id="A0AAE3N891"/>
<dbReference type="Proteomes" id="UP001212602">
    <property type="component" value="Unassembled WGS sequence"/>
</dbReference>
<gene>
    <name evidence="3" type="ORF">PGB34_15935</name>
</gene>
<keyword evidence="1" id="KW-0175">Coiled coil</keyword>
<evidence type="ECO:0000313" key="3">
    <source>
        <dbReference type="EMBL" id="MDA7417855.1"/>
    </source>
</evidence>
<dbReference type="Gene3D" id="1.10.287.110">
    <property type="entry name" value="DnaJ domain"/>
    <property type="match status" value="1"/>
</dbReference>
<protein>
    <submittedName>
        <fullName evidence="3">Molecular chaperone DnaJ</fullName>
    </submittedName>
</protein>
<evidence type="ECO:0000313" key="4">
    <source>
        <dbReference type="Proteomes" id="UP001212602"/>
    </source>
</evidence>
<feature type="coiled-coil region" evidence="1">
    <location>
        <begin position="268"/>
        <end position="327"/>
    </location>
</feature>
<feature type="compositionally biased region" description="Basic and acidic residues" evidence="2">
    <location>
        <begin position="1"/>
        <end position="13"/>
    </location>
</feature>
<evidence type="ECO:0000256" key="1">
    <source>
        <dbReference type="SAM" id="Coils"/>
    </source>
</evidence>